<dbReference type="Proteomes" id="UP001500979">
    <property type="component" value="Unassembled WGS sequence"/>
</dbReference>
<gene>
    <name evidence="2" type="ORF">GCM10010470_29080</name>
</gene>
<evidence type="ECO:0000313" key="2">
    <source>
        <dbReference type="EMBL" id="GAA2792482.1"/>
    </source>
</evidence>
<feature type="compositionally biased region" description="Low complexity" evidence="1">
    <location>
        <begin position="1"/>
        <end position="23"/>
    </location>
</feature>
<reference evidence="2 3" key="1">
    <citation type="journal article" date="2019" name="Int. J. Syst. Evol. Microbiol.">
        <title>The Global Catalogue of Microorganisms (GCM) 10K type strain sequencing project: providing services to taxonomists for standard genome sequencing and annotation.</title>
        <authorList>
            <consortium name="The Broad Institute Genomics Platform"/>
            <consortium name="The Broad Institute Genome Sequencing Center for Infectious Disease"/>
            <person name="Wu L."/>
            <person name="Ma J."/>
        </authorList>
    </citation>
    <scope>NUCLEOTIDE SEQUENCE [LARGE SCALE GENOMIC DNA]</scope>
    <source>
        <strain evidence="2 3">JCM 9383</strain>
    </source>
</reference>
<comment type="caution">
    <text evidence="2">The sequence shown here is derived from an EMBL/GenBank/DDBJ whole genome shotgun (WGS) entry which is preliminary data.</text>
</comment>
<evidence type="ECO:0000256" key="1">
    <source>
        <dbReference type="SAM" id="MobiDB-lite"/>
    </source>
</evidence>
<keyword evidence="3" id="KW-1185">Reference proteome</keyword>
<organism evidence="2 3">
    <name type="scientific">Saccharopolyspora taberi</name>
    <dbReference type="NCBI Taxonomy" id="60895"/>
    <lineage>
        <taxon>Bacteria</taxon>
        <taxon>Bacillati</taxon>
        <taxon>Actinomycetota</taxon>
        <taxon>Actinomycetes</taxon>
        <taxon>Pseudonocardiales</taxon>
        <taxon>Pseudonocardiaceae</taxon>
        <taxon>Saccharopolyspora</taxon>
    </lineage>
</organism>
<evidence type="ECO:0008006" key="4">
    <source>
        <dbReference type="Google" id="ProtNLM"/>
    </source>
</evidence>
<proteinExistence type="predicted"/>
<dbReference type="EMBL" id="BAAAUX010000014">
    <property type="protein sequence ID" value="GAA2792482.1"/>
    <property type="molecule type" value="Genomic_DNA"/>
</dbReference>
<evidence type="ECO:0000313" key="3">
    <source>
        <dbReference type="Proteomes" id="UP001500979"/>
    </source>
</evidence>
<sequence length="286" mass="31339">MSSWPSCSASRPPSSRPWTARPPCEGRRKQGSFALLGAILPGLIAEAHDATRELTGDEQTAAFGVLGEAFQIASTMMAALGQTDIGYIGLIRAQEAAQRAGDELLQAMNVSSLSWVLFKQGRLKDAEEAAVRKAEQLQPDFIRDDSRKLGVWGILMLRAASAAVRDKKPDRAEEYLSLARTAAARTGRDQTICATPFGPTNVGIAGVNAAVESERFENAVALARSVALPQGRDQEATEQLLWAERLAPEWMRYHTLTRHTVHELAERAKRRRTPIPELADRLDILD</sequence>
<protein>
    <recommendedName>
        <fullName evidence="4">Transcriptional regulator</fullName>
    </recommendedName>
</protein>
<name>A0ABN3VDI5_9PSEU</name>
<dbReference type="RefSeq" id="WP_344680185.1">
    <property type="nucleotide sequence ID" value="NZ_BAAAUX010000014.1"/>
</dbReference>
<feature type="region of interest" description="Disordered" evidence="1">
    <location>
        <begin position="1"/>
        <end position="25"/>
    </location>
</feature>
<accession>A0ABN3VDI5</accession>